<evidence type="ECO:0000313" key="4">
    <source>
        <dbReference type="EMBL" id="CAL5063659.1"/>
    </source>
</evidence>
<feature type="chain" id="PRO_5044800673" description="NAD-dependent epimerase/dehydratase domain-containing protein" evidence="2">
    <location>
        <begin position="16"/>
        <end position="389"/>
    </location>
</feature>
<accession>A0ABC9EWS1</accession>
<reference evidence="5" key="1">
    <citation type="submission" date="2024-06" db="EMBL/GenBank/DDBJ databases">
        <authorList>
            <person name="Ryan C."/>
        </authorList>
    </citation>
    <scope>NUCLEOTIDE SEQUENCE [LARGE SCALE GENOMIC DNA]</scope>
</reference>
<dbReference type="PANTHER" id="PTHR10366">
    <property type="entry name" value="NAD DEPENDENT EPIMERASE/DEHYDRATASE"/>
    <property type="match status" value="1"/>
</dbReference>
<dbReference type="PANTHER" id="PTHR10366:SF786">
    <property type="entry name" value="OS09G0491820 PROTEIN"/>
    <property type="match status" value="1"/>
</dbReference>
<dbReference type="Gene3D" id="3.40.50.720">
    <property type="entry name" value="NAD(P)-binding Rossmann-like Domain"/>
    <property type="match status" value="1"/>
</dbReference>
<keyword evidence="1" id="KW-0560">Oxidoreductase</keyword>
<keyword evidence="5" id="KW-1185">Reference proteome</keyword>
<organism evidence="4 5">
    <name type="scientific">Urochloa decumbens</name>
    <dbReference type="NCBI Taxonomy" id="240449"/>
    <lineage>
        <taxon>Eukaryota</taxon>
        <taxon>Viridiplantae</taxon>
        <taxon>Streptophyta</taxon>
        <taxon>Embryophyta</taxon>
        <taxon>Tracheophyta</taxon>
        <taxon>Spermatophyta</taxon>
        <taxon>Magnoliopsida</taxon>
        <taxon>Liliopsida</taxon>
        <taxon>Poales</taxon>
        <taxon>Poaceae</taxon>
        <taxon>PACMAD clade</taxon>
        <taxon>Panicoideae</taxon>
        <taxon>Panicodae</taxon>
        <taxon>Paniceae</taxon>
        <taxon>Melinidinae</taxon>
        <taxon>Urochloa</taxon>
    </lineage>
</organism>
<feature type="domain" description="NAD-dependent epimerase/dehydratase" evidence="3">
    <location>
        <begin position="55"/>
        <end position="291"/>
    </location>
</feature>
<evidence type="ECO:0000256" key="2">
    <source>
        <dbReference type="SAM" id="SignalP"/>
    </source>
</evidence>
<name>A0ABC9EWS1_9POAL</name>
<reference evidence="4 5" key="2">
    <citation type="submission" date="2024-10" db="EMBL/GenBank/DDBJ databases">
        <authorList>
            <person name="Ryan C."/>
        </authorList>
    </citation>
    <scope>NUCLEOTIDE SEQUENCE [LARGE SCALE GENOMIC DNA]</scope>
</reference>
<dbReference type="SUPFAM" id="SSF51735">
    <property type="entry name" value="NAD(P)-binding Rossmann-fold domains"/>
    <property type="match status" value="1"/>
</dbReference>
<dbReference type="EMBL" id="OZ075115">
    <property type="protein sequence ID" value="CAL5063659.1"/>
    <property type="molecule type" value="Genomic_DNA"/>
</dbReference>
<dbReference type="FunFam" id="3.40.50.720:FF:000382">
    <property type="entry name" value="NAD(P)-binding Rossmann-fold superfamily protein"/>
    <property type="match status" value="1"/>
</dbReference>
<evidence type="ECO:0000313" key="5">
    <source>
        <dbReference type="Proteomes" id="UP001497457"/>
    </source>
</evidence>
<evidence type="ECO:0000259" key="3">
    <source>
        <dbReference type="Pfam" id="PF01370"/>
    </source>
</evidence>
<dbReference type="Pfam" id="PF01370">
    <property type="entry name" value="Epimerase"/>
    <property type="match status" value="1"/>
</dbReference>
<dbReference type="InterPro" id="IPR050425">
    <property type="entry name" value="NAD(P)_dehydrat-like"/>
</dbReference>
<dbReference type="Proteomes" id="UP001497457">
    <property type="component" value="Chromosome 5rd"/>
</dbReference>
<protein>
    <recommendedName>
        <fullName evidence="3">NAD-dependent epimerase/dehydratase domain-containing protein</fullName>
    </recommendedName>
</protein>
<sequence length="389" mass="42222">MKLFMVSVVFVLKDAFDLAVCDGSRRGEQQAGRAASGGWCGVEMASPPPPPSRRVCVTGGGGYIASWLVKLLLARGYAVNATVRDPGDPKNAHLGQLDGAAGNLRLFKADLLHPDALTAAVAGCEGVFHVASPVPSVKVVDPESEVLVPAVKGTLNILQACSANNVQKVVVVSSTSAVHFNPSWPQGKPKDETCWSDRNLCLKNEDWYMAAKTLAEETALDYAEKNGLTVITVCPCIVLGPLLQPVVNTSSEFLIYVIKGGPTVMNNMLWHIVDVRDVADALLLVYEKVETSGRYLCAPDQISTKDLLHNLKKTRPDYNYVNCDNGTNLNTSIVTPITSEKLKNLGWKPRNIEETLFDSIEYYEKAGLLQDVEGCPCKLPHPFHMATDK</sequence>
<evidence type="ECO:0000256" key="1">
    <source>
        <dbReference type="ARBA" id="ARBA00023002"/>
    </source>
</evidence>
<dbReference type="InterPro" id="IPR001509">
    <property type="entry name" value="Epimerase_deHydtase"/>
</dbReference>
<gene>
    <name evidence="4" type="ORF">URODEC1_LOCUS99022</name>
</gene>
<feature type="signal peptide" evidence="2">
    <location>
        <begin position="1"/>
        <end position="15"/>
    </location>
</feature>
<dbReference type="AlphaFoldDB" id="A0ABC9EWS1"/>
<dbReference type="InterPro" id="IPR036291">
    <property type="entry name" value="NAD(P)-bd_dom_sf"/>
</dbReference>
<dbReference type="CDD" id="cd08958">
    <property type="entry name" value="FR_SDR_e"/>
    <property type="match status" value="1"/>
</dbReference>
<keyword evidence="2" id="KW-0732">Signal</keyword>
<dbReference type="GO" id="GO:0016491">
    <property type="term" value="F:oxidoreductase activity"/>
    <property type="evidence" value="ECO:0007669"/>
    <property type="project" value="UniProtKB-KW"/>
</dbReference>
<proteinExistence type="predicted"/>